<feature type="non-terminal residue" evidence="2">
    <location>
        <position position="157"/>
    </location>
</feature>
<protein>
    <recommendedName>
        <fullName evidence="1">Transposase IS701-like DDE domain-containing protein</fullName>
    </recommendedName>
</protein>
<name>A0A0U1QSD7_9BACL</name>
<dbReference type="InterPro" id="IPR038721">
    <property type="entry name" value="IS701-like_DDE_dom"/>
</dbReference>
<dbReference type="Pfam" id="PF13546">
    <property type="entry name" value="DDE_5"/>
    <property type="match status" value="1"/>
</dbReference>
<feature type="domain" description="Transposase IS701-like DDE" evidence="1">
    <location>
        <begin position="47"/>
        <end position="152"/>
    </location>
</feature>
<dbReference type="Proteomes" id="UP000035553">
    <property type="component" value="Unassembled WGS sequence"/>
</dbReference>
<proteinExistence type="predicted"/>
<gene>
    <name evidence="2" type="ORF">SINU_01895</name>
</gene>
<accession>A0A0U1QSD7</accession>
<reference evidence="2 3" key="1">
    <citation type="journal article" date="2011" name="J. Bacteriol.">
        <title>Draft genome sequence of Sporolactobacillus inulinus strain CASD, an efficient D-lactic acid-producing bacterium with high-concentration lactate tolerance capability.</title>
        <authorList>
            <person name="Yu B."/>
            <person name="Su F."/>
            <person name="Wang L."/>
            <person name="Xu K."/>
            <person name="Zhao B."/>
            <person name="Xu P."/>
        </authorList>
    </citation>
    <scope>NUCLEOTIDE SEQUENCE [LARGE SCALE GENOMIC DNA]</scope>
    <source>
        <strain evidence="2 3">CASD</strain>
    </source>
</reference>
<sequence length="157" mass="18016">MGFYGILLSAKKERKNRQGLSCFLFYLVPSRLTSAMLKFIDSLLLLFRSCFHRFAAFKWFVVLIIGLMIRSDCLGITSVIRDLSLNPKGYESMIHFFRSSAWSLGELRQQWLRVVLKFAPLKREAGAVILIGDGVKQAKEARYMPGVKKLFQESEDV</sequence>
<dbReference type="EMBL" id="AFVQ02000022">
    <property type="protein sequence ID" value="KLI03606.1"/>
    <property type="molecule type" value="Genomic_DNA"/>
</dbReference>
<evidence type="ECO:0000259" key="1">
    <source>
        <dbReference type="Pfam" id="PF13546"/>
    </source>
</evidence>
<organism evidence="2 3">
    <name type="scientific">Sporolactobacillus inulinus CASD</name>
    <dbReference type="NCBI Taxonomy" id="1069536"/>
    <lineage>
        <taxon>Bacteria</taxon>
        <taxon>Bacillati</taxon>
        <taxon>Bacillota</taxon>
        <taxon>Bacilli</taxon>
        <taxon>Bacillales</taxon>
        <taxon>Sporolactobacillaceae</taxon>
        <taxon>Sporolactobacillus</taxon>
    </lineage>
</organism>
<comment type="caution">
    <text evidence="2">The sequence shown here is derived from an EMBL/GenBank/DDBJ whole genome shotgun (WGS) entry which is preliminary data.</text>
</comment>
<evidence type="ECO:0000313" key="2">
    <source>
        <dbReference type="EMBL" id="KLI03606.1"/>
    </source>
</evidence>
<evidence type="ECO:0000313" key="3">
    <source>
        <dbReference type="Proteomes" id="UP000035553"/>
    </source>
</evidence>
<dbReference type="RefSeq" id="WP_010024170.1">
    <property type="nucleotide sequence ID" value="NZ_AFVQ02000022.1"/>
</dbReference>
<dbReference type="AlphaFoldDB" id="A0A0U1QSD7"/>
<keyword evidence="3" id="KW-1185">Reference proteome</keyword>
<dbReference type="STRING" id="1069536.SINU_01895"/>